<comment type="caution">
    <text evidence="1">The sequence shown here is derived from an EMBL/GenBank/DDBJ whole genome shotgun (WGS) entry which is preliminary data.</text>
</comment>
<evidence type="ECO:0000313" key="2">
    <source>
        <dbReference type="Proteomes" id="UP001148737"/>
    </source>
</evidence>
<evidence type="ECO:0000313" key="1">
    <source>
        <dbReference type="EMBL" id="KAJ3484424.1"/>
    </source>
</evidence>
<gene>
    <name evidence="1" type="ORF">NLG97_g7051</name>
</gene>
<name>A0ACC1QR36_9HYPO</name>
<dbReference type="EMBL" id="JANAKD010001027">
    <property type="protein sequence ID" value="KAJ3484424.1"/>
    <property type="molecule type" value="Genomic_DNA"/>
</dbReference>
<keyword evidence="2" id="KW-1185">Reference proteome</keyword>
<sequence>MPSALPPAPLLADNVIISESKTSDSASSDSIPTHHLGVKPLGNRYLSKGTDARLSAGTLGGLPDEMLMLLLEQLELASLQVLGASCRFLYAFTHSDELWKALFLTNIQLEQYAETIPKRNQIRRLSTISYDEFASKWTEGPFILTNCIQKWPVCSEWATEILLELYPSVEFRAEAVDWTLSRYCDYMADNRDESPLYLFDRKFAEKMDIQVGEQPGASYWRPECFGPDLFEVLGKERPAHRWLIVGPKRSGSTFHKDPNDTSAWNVVIQGAKDHVSPNRASTGRLRIQG</sequence>
<proteinExistence type="predicted"/>
<organism evidence="1 2">
    <name type="scientific">Lecanicillium saksenae</name>
    <dbReference type="NCBI Taxonomy" id="468837"/>
    <lineage>
        <taxon>Eukaryota</taxon>
        <taxon>Fungi</taxon>
        <taxon>Dikarya</taxon>
        <taxon>Ascomycota</taxon>
        <taxon>Pezizomycotina</taxon>
        <taxon>Sordariomycetes</taxon>
        <taxon>Hypocreomycetidae</taxon>
        <taxon>Hypocreales</taxon>
        <taxon>Cordycipitaceae</taxon>
        <taxon>Lecanicillium</taxon>
    </lineage>
</organism>
<protein>
    <submittedName>
        <fullName evidence="1">Uncharacterized protein</fullName>
    </submittedName>
</protein>
<accession>A0ACC1QR36</accession>
<reference evidence="1" key="1">
    <citation type="submission" date="2022-07" db="EMBL/GenBank/DDBJ databases">
        <title>Genome Sequence of Lecanicillium saksenae.</title>
        <authorList>
            <person name="Buettner E."/>
        </authorList>
    </citation>
    <scope>NUCLEOTIDE SEQUENCE</scope>
    <source>
        <strain evidence="1">VT-O1</strain>
    </source>
</reference>
<dbReference type="Proteomes" id="UP001148737">
    <property type="component" value="Unassembled WGS sequence"/>
</dbReference>